<dbReference type="GO" id="GO:0006352">
    <property type="term" value="P:DNA-templated transcription initiation"/>
    <property type="evidence" value="ECO:0007669"/>
    <property type="project" value="InterPro"/>
</dbReference>
<feature type="domain" description="RNA polymerase sigma factor 70 region 4 type 2" evidence="5">
    <location>
        <begin position="112"/>
        <end position="162"/>
    </location>
</feature>
<sequence>MEHQARLLWFAREVLPHEADVRRWLFGRIRGLSSCELDEVVQEAYARIWAADIERIGNGRAYLFVTARHIVGEHVRRSRIVSIELVADLESLNIVDDEIGAHRRLSGEQEVERVMAAIATLPPKCRQAFQLKKFEELSQREIAERMGIAESTVEKHLAKALRLVMQVMKAPAVGAEEDDGGKRRLWGLG</sequence>
<dbReference type="AlphaFoldDB" id="A0A7H0LFU2"/>
<dbReference type="RefSeq" id="WP_187760873.1">
    <property type="nucleotide sequence ID" value="NZ_CP061038.1"/>
</dbReference>
<evidence type="ECO:0000256" key="2">
    <source>
        <dbReference type="ARBA" id="ARBA00023015"/>
    </source>
</evidence>
<keyword evidence="4" id="KW-0804">Transcription</keyword>
<dbReference type="PANTHER" id="PTHR43133:SF63">
    <property type="entry name" value="RNA POLYMERASE SIGMA FACTOR FECI-RELATED"/>
    <property type="match status" value="1"/>
</dbReference>
<keyword evidence="7" id="KW-1185">Reference proteome</keyword>
<dbReference type="Gene3D" id="1.10.10.10">
    <property type="entry name" value="Winged helix-like DNA-binding domain superfamily/Winged helix DNA-binding domain"/>
    <property type="match status" value="1"/>
</dbReference>
<dbReference type="InterPro" id="IPR036388">
    <property type="entry name" value="WH-like_DNA-bd_sf"/>
</dbReference>
<dbReference type="Pfam" id="PF08281">
    <property type="entry name" value="Sigma70_r4_2"/>
    <property type="match status" value="1"/>
</dbReference>
<dbReference type="NCBIfam" id="TIGR02937">
    <property type="entry name" value="sigma70-ECF"/>
    <property type="match status" value="1"/>
</dbReference>
<evidence type="ECO:0000256" key="3">
    <source>
        <dbReference type="ARBA" id="ARBA00023082"/>
    </source>
</evidence>
<dbReference type="Gene3D" id="1.10.1740.10">
    <property type="match status" value="1"/>
</dbReference>
<protein>
    <submittedName>
        <fullName evidence="6">RNA polymerase sigma factor</fullName>
    </submittedName>
</protein>
<dbReference type="InterPro" id="IPR013325">
    <property type="entry name" value="RNA_pol_sigma_r2"/>
</dbReference>
<evidence type="ECO:0000256" key="4">
    <source>
        <dbReference type="ARBA" id="ARBA00023163"/>
    </source>
</evidence>
<evidence type="ECO:0000313" key="7">
    <source>
        <dbReference type="Proteomes" id="UP000516148"/>
    </source>
</evidence>
<keyword evidence="2" id="KW-0805">Transcription regulation</keyword>
<evidence type="ECO:0000256" key="1">
    <source>
        <dbReference type="ARBA" id="ARBA00010641"/>
    </source>
</evidence>
<reference evidence="6 7" key="1">
    <citation type="submission" date="2020-09" db="EMBL/GenBank/DDBJ databases">
        <title>Sphingomonas sp., a new species isolated from pork steak.</title>
        <authorList>
            <person name="Heidler von Heilborn D."/>
        </authorList>
    </citation>
    <scope>NUCLEOTIDE SEQUENCE [LARGE SCALE GENOMIC DNA]</scope>
    <source>
        <strain evidence="7">S8-3T</strain>
    </source>
</reference>
<dbReference type="Proteomes" id="UP000516148">
    <property type="component" value="Chromosome"/>
</dbReference>
<dbReference type="EMBL" id="CP061038">
    <property type="protein sequence ID" value="QNQ08545.1"/>
    <property type="molecule type" value="Genomic_DNA"/>
</dbReference>
<dbReference type="InterPro" id="IPR039425">
    <property type="entry name" value="RNA_pol_sigma-70-like"/>
</dbReference>
<accession>A0A7H0LFU2</accession>
<proteinExistence type="inferred from homology"/>
<dbReference type="InterPro" id="IPR013249">
    <property type="entry name" value="RNA_pol_sigma70_r4_t2"/>
</dbReference>
<dbReference type="InterPro" id="IPR013324">
    <property type="entry name" value="RNA_pol_sigma_r3/r4-like"/>
</dbReference>
<dbReference type="PANTHER" id="PTHR43133">
    <property type="entry name" value="RNA POLYMERASE ECF-TYPE SIGMA FACTO"/>
    <property type="match status" value="1"/>
</dbReference>
<evidence type="ECO:0000259" key="5">
    <source>
        <dbReference type="Pfam" id="PF08281"/>
    </source>
</evidence>
<gene>
    <name evidence="6" type="ORF">H3Z74_17595</name>
</gene>
<dbReference type="GO" id="GO:0003677">
    <property type="term" value="F:DNA binding"/>
    <property type="evidence" value="ECO:0007669"/>
    <property type="project" value="InterPro"/>
</dbReference>
<evidence type="ECO:0000313" key="6">
    <source>
        <dbReference type="EMBL" id="QNQ08545.1"/>
    </source>
</evidence>
<dbReference type="GO" id="GO:0016987">
    <property type="term" value="F:sigma factor activity"/>
    <property type="evidence" value="ECO:0007669"/>
    <property type="project" value="UniProtKB-KW"/>
</dbReference>
<keyword evidence="3" id="KW-0731">Sigma factor</keyword>
<dbReference type="SUPFAM" id="SSF88946">
    <property type="entry name" value="Sigma2 domain of RNA polymerase sigma factors"/>
    <property type="match status" value="1"/>
</dbReference>
<comment type="similarity">
    <text evidence="1">Belongs to the sigma-70 factor family. ECF subfamily.</text>
</comment>
<name>A0A7H0LFU2_9SPHN</name>
<dbReference type="CDD" id="cd06171">
    <property type="entry name" value="Sigma70_r4"/>
    <property type="match status" value="1"/>
</dbReference>
<organism evidence="6 7">
    <name type="scientific">Sphingomonas alpina</name>
    <dbReference type="NCBI Taxonomy" id="653931"/>
    <lineage>
        <taxon>Bacteria</taxon>
        <taxon>Pseudomonadati</taxon>
        <taxon>Pseudomonadota</taxon>
        <taxon>Alphaproteobacteria</taxon>
        <taxon>Sphingomonadales</taxon>
        <taxon>Sphingomonadaceae</taxon>
        <taxon>Sphingomonas</taxon>
    </lineage>
</organism>
<dbReference type="InterPro" id="IPR014284">
    <property type="entry name" value="RNA_pol_sigma-70_dom"/>
</dbReference>
<dbReference type="SUPFAM" id="SSF88659">
    <property type="entry name" value="Sigma3 and sigma4 domains of RNA polymerase sigma factors"/>
    <property type="match status" value="1"/>
</dbReference>
<dbReference type="KEGG" id="spap:H3Z74_17595"/>